<gene>
    <name evidence="6" type="ORF">RT723_04275</name>
</gene>
<evidence type="ECO:0000313" key="7">
    <source>
        <dbReference type="Proteomes" id="UP001257914"/>
    </source>
</evidence>
<feature type="domain" description="Flavodoxin-like" evidence="5">
    <location>
        <begin position="2"/>
        <end position="141"/>
    </location>
</feature>
<dbReference type="InterPro" id="IPR008254">
    <property type="entry name" value="Flavodoxin/NO_synth"/>
</dbReference>
<comment type="cofactor">
    <cofactor evidence="1">
        <name>FMN</name>
        <dbReference type="ChEBI" id="CHEBI:58210"/>
    </cofactor>
</comment>
<protein>
    <submittedName>
        <fullName evidence="6">Flavodoxin domain-containing protein</fullName>
    </submittedName>
</protein>
<dbReference type="Proteomes" id="UP001257914">
    <property type="component" value="Unassembled WGS sequence"/>
</dbReference>
<comment type="caution">
    <text evidence="6">The sequence shown here is derived from an EMBL/GenBank/DDBJ whole genome shotgun (WGS) entry which is preliminary data.</text>
</comment>
<evidence type="ECO:0000313" key="6">
    <source>
        <dbReference type="EMBL" id="MDU0112225.1"/>
    </source>
</evidence>
<dbReference type="PROSITE" id="PS50902">
    <property type="entry name" value="FLAVODOXIN_LIKE"/>
    <property type="match status" value="1"/>
</dbReference>
<sequence>MINIIVGTETGTAEFVADEVLELLTSNNIQACITLEPVLKQLIPSPLWIVITSTHGAGDIPHNLHQFTQSVTNSNSDLSSQKAMIIALGDSSYDTYCQAGISINDLFLSANMTMITPMLKVDAMDADMPEDIVIEWLIQYIPSISDLI</sequence>
<reference evidence="6 7" key="1">
    <citation type="submission" date="2023-10" db="EMBL/GenBank/DDBJ databases">
        <title>Psychrosphaera aquimaarina strain SW33 isolated from seawater.</title>
        <authorList>
            <person name="Bayburt H."/>
            <person name="Kim J.M."/>
            <person name="Choi B.J."/>
            <person name="Jeon C.O."/>
        </authorList>
    </citation>
    <scope>NUCLEOTIDE SEQUENCE [LARGE SCALE GENOMIC DNA]</scope>
    <source>
        <strain evidence="6 7">KCTC 52743</strain>
    </source>
</reference>
<dbReference type="PANTHER" id="PTHR19384:SF128">
    <property type="entry name" value="NADPH OXIDOREDUCTASE A"/>
    <property type="match status" value="1"/>
</dbReference>
<dbReference type="PANTHER" id="PTHR19384">
    <property type="entry name" value="NITRIC OXIDE SYNTHASE-RELATED"/>
    <property type="match status" value="1"/>
</dbReference>
<keyword evidence="3" id="KW-0288">FMN</keyword>
<proteinExistence type="predicted"/>
<dbReference type="Gene3D" id="3.40.50.360">
    <property type="match status" value="1"/>
</dbReference>
<dbReference type="SUPFAM" id="SSF52218">
    <property type="entry name" value="Flavoproteins"/>
    <property type="match status" value="1"/>
</dbReference>
<dbReference type="PRINTS" id="PR00369">
    <property type="entry name" value="FLAVODOXIN"/>
</dbReference>
<evidence type="ECO:0000256" key="2">
    <source>
        <dbReference type="ARBA" id="ARBA00022630"/>
    </source>
</evidence>
<evidence type="ECO:0000256" key="4">
    <source>
        <dbReference type="ARBA" id="ARBA00022982"/>
    </source>
</evidence>
<organism evidence="6 7">
    <name type="scientific">Psychrosphaera aquimarina</name>
    <dbReference type="NCBI Taxonomy" id="2044854"/>
    <lineage>
        <taxon>Bacteria</taxon>
        <taxon>Pseudomonadati</taxon>
        <taxon>Pseudomonadota</taxon>
        <taxon>Gammaproteobacteria</taxon>
        <taxon>Alteromonadales</taxon>
        <taxon>Pseudoalteromonadaceae</taxon>
        <taxon>Psychrosphaera</taxon>
    </lineage>
</organism>
<dbReference type="RefSeq" id="WP_315945998.1">
    <property type="nucleotide sequence ID" value="NZ_JAWCUA010000003.1"/>
</dbReference>
<keyword evidence="2" id="KW-0285">Flavoprotein</keyword>
<dbReference type="EMBL" id="JAWCUA010000003">
    <property type="protein sequence ID" value="MDU0112225.1"/>
    <property type="molecule type" value="Genomic_DNA"/>
</dbReference>
<evidence type="ECO:0000259" key="5">
    <source>
        <dbReference type="PROSITE" id="PS50902"/>
    </source>
</evidence>
<dbReference type="InterPro" id="IPR029039">
    <property type="entry name" value="Flavoprotein-like_sf"/>
</dbReference>
<accession>A0ABU3QXT9</accession>
<evidence type="ECO:0000256" key="3">
    <source>
        <dbReference type="ARBA" id="ARBA00022643"/>
    </source>
</evidence>
<dbReference type="Pfam" id="PF00258">
    <property type="entry name" value="Flavodoxin_1"/>
    <property type="match status" value="1"/>
</dbReference>
<keyword evidence="4" id="KW-0813">Transport</keyword>
<name>A0ABU3QXT9_9GAMM</name>
<dbReference type="InterPro" id="IPR001094">
    <property type="entry name" value="Flavdoxin-like"/>
</dbReference>
<keyword evidence="4" id="KW-0249">Electron transport</keyword>
<evidence type="ECO:0000256" key="1">
    <source>
        <dbReference type="ARBA" id="ARBA00001917"/>
    </source>
</evidence>
<keyword evidence="7" id="KW-1185">Reference proteome</keyword>